<proteinExistence type="predicted"/>
<reference evidence="2" key="1">
    <citation type="submission" date="2023-04" db="EMBL/GenBank/DDBJ databases">
        <authorList>
            <person name="Vijverberg K."/>
            <person name="Xiong W."/>
            <person name="Schranz E."/>
        </authorList>
    </citation>
    <scope>NUCLEOTIDE SEQUENCE</scope>
</reference>
<keyword evidence="3" id="KW-1185">Reference proteome</keyword>
<evidence type="ECO:0000256" key="1">
    <source>
        <dbReference type="SAM" id="MobiDB-lite"/>
    </source>
</evidence>
<feature type="region of interest" description="Disordered" evidence="1">
    <location>
        <begin position="26"/>
        <end position="63"/>
    </location>
</feature>
<organism evidence="2 3">
    <name type="scientific">Lactuca saligna</name>
    <name type="common">Willowleaf lettuce</name>
    <dbReference type="NCBI Taxonomy" id="75948"/>
    <lineage>
        <taxon>Eukaryota</taxon>
        <taxon>Viridiplantae</taxon>
        <taxon>Streptophyta</taxon>
        <taxon>Embryophyta</taxon>
        <taxon>Tracheophyta</taxon>
        <taxon>Spermatophyta</taxon>
        <taxon>Magnoliopsida</taxon>
        <taxon>eudicotyledons</taxon>
        <taxon>Gunneridae</taxon>
        <taxon>Pentapetalae</taxon>
        <taxon>asterids</taxon>
        <taxon>campanulids</taxon>
        <taxon>Asterales</taxon>
        <taxon>Asteraceae</taxon>
        <taxon>Cichorioideae</taxon>
        <taxon>Cichorieae</taxon>
        <taxon>Lactucinae</taxon>
        <taxon>Lactuca</taxon>
    </lineage>
</organism>
<dbReference type="Proteomes" id="UP001177003">
    <property type="component" value="Chromosome 5"/>
</dbReference>
<dbReference type="EMBL" id="OX465081">
    <property type="protein sequence ID" value="CAI9285129.1"/>
    <property type="molecule type" value="Genomic_DNA"/>
</dbReference>
<protein>
    <submittedName>
        <fullName evidence="2">Uncharacterized protein</fullName>
    </submittedName>
</protein>
<accession>A0AA36E6I1</accession>
<name>A0AA36E6I1_LACSI</name>
<sequence>MRRRHGQAYFEETERPKKQRKLVIHETSTDDEVVPDTPPTTTILSHSSPVRDSPVNSNSEETRNVNHNEKKFIPPKVSHTESFHEEVRNSSITTNIFDMDANVNKGEGVSTHAAQGLLLPVLLFPAGKMSPFKVKVAPTRPLKNMHLLLQRHEVKIVRENVNLKIQELRDNMAMEVAELGHSYSNLHNKVDILDDAITKVVEWHTTLSPKVDKLGDDVDKGFENVEKILGELKVLMAKNEYSKYMFNVLSC</sequence>
<evidence type="ECO:0000313" key="3">
    <source>
        <dbReference type="Proteomes" id="UP001177003"/>
    </source>
</evidence>
<gene>
    <name evidence="2" type="ORF">LSALG_LOCUS24617</name>
</gene>
<evidence type="ECO:0000313" key="2">
    <source>
        <dbReference type="EMBL" id="CAI9285129.1"/>
    </source>
</evidence>
<feature type="compositionally biased region" description="Polar residues" evidence="1">
    <location>
        <begin position="43"/>
        <end position="59"/>
    </location>
</feature>
<dbReference type="AlphaFoldDB" id="A0AA36E6I1"/>